<dbReference type="Proteomes" id="UP000027616">
    <property type="component" value="Chromosome I"/>
</dbReference>
<reference evidence="1 2" key="1">
    <citation type="journal article" date="2015" name="Genome Announc.">
        <title>Complete Genome Sequence of the Novel Leech Symbiont Mucinivorans hirudinis M3T.</title>
        <authorList>
            <person name="Nelson M.C."/>
            <person name="Bomar L."/>
            <person name="Graf J."/>
        </authorList>
    </citation>
    <scope>NUCLEOTIDE SEQUENCE [LARGE SCALE GENOMIC DNA]</scope>
    <source>
        <strain evidence="2">M3</strain>
    </source>
</reference>
<evidence type="ECO:0008006" key="3">
    <source>
        <dbReference type="Google" id="ProtNLM"/>
    </source>
</evidence>
<dbReference type="EMBL" id="HG934468">
    <property type="protein sequence ID" value="CDN31107.1"/>
    <property type="molecule type" value="Genomic_DNA"/>
</dbReference>
<evidence type="ECO:0000313" key="2">
    <source>
        <dbReference type="Proteomes" id="UP000027616"/>
    </source>
</evidence>
<dbReference type="InterPro" id="IPR042278">
    <property type="entry name" value="Mfa-like_1_N"/>
</dbReference>
<organism evidence="1 2">
    <name type="scientific">Mucinivorans hirudinis</name>
    <dbReference type="NCBI Taxonomy" id="1433126"/>
    <lineage>
        <taxon>Bacteria</taxon>
        <taxon>Pseudomonadati</taxon>
        <taxon>Bacteroidota</taxon>
        <taxon>Bacteroidia</taxon>
        <taxon>Bacteroidales</taxon>
        <taxon>Rikenellaceae</taxon>
        <taxon>Mucinivorans</taxon>
    </lineage>
</organism>
<dbReference type="eggNOG" id="ENOG502ZAMV">
    <property type="taxonomic scope" value="Bacteria"/>
</dbReference>
<name>A0A060R7E3_9BACT</name>
<dbReference type="AlphaFoldDB" id="A0A060R7E3"/>
<dbReference type="PATRIC" id="fig|1433126.3.peg.1007"/>
<sequence>MKKILMFAAAATVALSSCQKNEILENEVPQANDGKIKFSSIQNLTTKAAPGHAMESTDDLRALGNFKVVGYGTAAPIENVAYVTASPQYNGSTWEYTNEPYWPQQALNFMAYAPMGTSNSAGVTGTDVAATIAATGITKDGFTVGTTNNSQIDFVVAKELGKTKENRTMLKFKHALTQVNFKAMVVNQIGGVAIPADDQLKVSISGVSINNIQSKGNFAWTAATTGTNNTIQQKAWGTLTDGIGYSADPSTPFTTLGTGTAGTVANATTIKQTGDNLSLLMIPQDFNAWDPQVKISDNDANAKGAYVKLMAKIWVTRGGNNVVLHGKFNGVAGEESDLSKYTEMPIYIPVSSLGTDVNDVTNAPLGQWVPGRKINYIITFGDRTSGSGGGGWTDNGEDVDPKPVLIPIRFTVALEDWVEQDVPLLTADVIGNTSSPLTTSFIKGYSDQVLNDIKGAQYPKSFQAKVNVNSTNTDALTANVNVSVADFLSVANRQWFRPGSTITWSVKTADWSTFGLANTDFAASNGWAVVIDNTPANPNAKTVTLTKTAESSITWSSLFADIDQFTLAIQKNIEGLAAPAVCSYTVNAAKNAVTLAKDEYLETGYLNSVTVRDNASATSTVAYVFSNITFGSYKITMDIPSNWTYAASAGNVLSADGKQVIVTGAGTVTFTR</sequence>
<proteinExistence type="predicted"/>
<protein>
    <recommendedName>
        <fullName evidence="3">Fimbrillin family protein</fullName>
    </recommendedName>
</protein>
<dbReference type="CDD" id="cd13120">
    <property type="entry name" value="BF2867_like_N"/>
    <property type="match status" value="1"/>
</dbReference>
<evidence type="ECO:0000313" key="1">
    <source>
        <dbReference type="EMBL" id="CDN31107.1"/>
    </source>
</evidence>
<keyword evidence="2" id="KW-1185">Reference proteome</keyword>
<dbReference type="HOGENOM" id="CLU_408726_0_0_10"/>
<dbReference type="PROSITE" id="PS51257">
    <property type="entry name" value="PROKAR_LIPOPROTEIN"/>
    <property type="match status" value="1"/>
</dbReference>
<accession>A0A060R7E3</accession>
<dbReference type="STRING" id="1433126.BN938_1009"/>
<dbReference type="OrthoDB" id="1004417at2"/>
<dbReference type="KEGG" id="rbc:BN938_1009"/>
<gene>
    <name evidence="1" type="ORF">BN938_1009</name>
</gene>
<dbReference type="Gene3D" id="2.60.40.2620">
    <property type="entry name" value="Fimbrillin-like"/>
    <property type="match status" value="1"/>
</dbReference>